<organism evidence="2 3">
    <name type="scientific">Jaapia argillacea MUCL 33604</name>
    <dbReference type="NCBI Taxonomy" id="933084"/>
    <lineage>
        <taxon>Eukaryota</taxon>
        <taxon>Fungi</taxon>
        <taxon>Dikarya</taxon>
        <taxon>Basidiomycota</taxon>
        <taxon>Agaricomycotina</taxon>
        <taxon>Agaricomycetes</taxon>
        <taxon>Agaricomycetidae</taxon>
        <taxon>Jaapiales</taxon>
        <taxon>Jaapiaceae</taxon>
        <taxon>Jaapia</taxon>
    </lineage>
</organism>
<evidence type="ECO:0000256" key="1">
    <source>
        <dbReference type="SAM" id="MobiDB-lite"/>
    </source>
</evidence>
<accession>A0A067P9X8</accession>
<dbReference type="EMBL" id="KL197757">
    <property type="protein sequence ID" value="KDQ50630.1"/>
    <property type="molecule type" value="Genomic_DNA"/>
</dbReference>
<dbReference type="HOGENOM" id="CLU_2085175_0_0_1"/>
<dbReference type="AlphaFoldDB" id="A0A067P9X8"/>
<dbReference type="InParanoid" id="A0A067P9X8"/>
<keyword evidence="3" id="KW-1185">Reference proteome</keyword>
<reference evidence="3" key="1">
    <citation type="journal article" date="2014" name="Proc. Natl. Acad. Sci. U.S.A.">
        <title>Extensive sampling of basidiomycete genomes demonstrates inadequacy of the white-rot/brown-rot paradigm for wood decay fungi.</title>
        <authorList>
            <person name="Riley R."/>
            <person name="Salamov A.A."/>
            <person name="Brown D.W."/>
            <person name="Nagy L.G."/>
            <person name="Floudas D."/>
            <person name="Held B.W."/>
            <person name="Levasseur A."/>
            <person name="Lombard V."/>
            <person name="Morin E."/>
            <person name="Otillar R."/>
            <person name="Lindquist E.A."/>
            <person name="Sun H."/>
            <person name="LaButti K.M."/>
            <person name="Schmutz J."/>
            <person name="Jabbour D."/>
            <person name="Luo H."/>
            <person name="Baker S.E."/>
            <person name="Pisabarro A.G."/>
            <person name="Walton J.D."/>
            <person name="Blanchette R.A."/>
            <person name="Henrissat B."/>
            <person name="Martin F."/>
            <person name="Cullen D."/>
            <person name="Hibbett D.S."/>
            <person name="Grigoriev I.V."/>
        </authorList>
    </citation>
    <scope>NUCLEOTIDE SEQUENCE [LARGE SCALE GENOMIC DNA]</scope>
    <source>
        <strain evidence="3">MUCL 33604</strain>
    </source>
</reference>
<name>A0A067P9X8_9AGAM</name>
<feature type="region of interest" description="Disordered" evidence="1">
    <location>
        <begin position="60"/>
        <end position="101"/>
    </location>
</feature>
<gene>
    <name evidence="2" type="ORF">JAAARDRAFT_551908</name>
</gene>
<evidence type="ECO:0000313" key="2">
    <source>
        <dbReference type="EMBL" id="KDQ50630.1"/>
    </source>
</evidence>
<dbReference type="Proteomes" id="UP000027265">
    <property type="component" value="Unassembled WGS sequence"/>
</dbReference>
<proteinExistence type="predicted"/>
<evidence type="ECO:0000313" key="3">
    <source>
        <dbReference type="Proteomes" id="UP000027265"/>
    </source>
</evidence>
<sequence length="117" mass="13041">MFLPFCLSSHFGSQPQGEYWTFQLTHRTFHDVSDSVNTLSGCLVSGLRRRLQLVSALLLPQPDSSKPEPTPVQPTKASVADPIPQHARSPIPIKYGHSDADDGCVCRILERDRRLES</sequence>
<protein>
    <submittedName>
        <fullName evidence="2">Uncharacterized protein</fullName>
    </submittedName>
</protein>